<dbReference type="InterPro" id="IPR003689">
    <property type="entry name" value="ZIP"/>
</dbReference>
<evidence type="ECO:0000313" key="12">
    <source>
        <dbReference type="EMBL" id="ELR21754.1"/>
    </source>
</evidence>
<feature type="transmembrane region" description="Helical" evidence="11">
    <location>
        <begin position="217"/>
        <end position="237"/>
    </location>
</feature>
<keyword evidence="4 11" id="KW-0812">Transmembrane</keyword>
<keyword evidence="6 11" id="KW-1133">Transmembrane helix</keyword>
<dbReference type="GeneID" id="14922666"/>
<feature type="transmembrane region" description="Helical" evidence="11">
    <location>
        <begin position="313"/>
        <end position="337"/>
    </location>
</feature>
<evidence type="ECO:0000256" key="3">
    <source>
        <dbReference type="ARBA" id="ARBA00022475"/>
    </source>
</evidence>
<gene>
    <name evidence="12" type="ORF">ACA1_385100</name>
</gene>
<dbReference type="PANTHER" id="PTHR11040:SF211">
    <property type="entry name" value="ZINC TRANSPORTER ZIP11"/>
    <property type="match status" value="1"/>
</dbReference>
<evidence type="ECO:0000256" key="6">
    <source>
        <dbReference type="ARBA" id="ARBA00022989"/>
    </source>
</evidence>
<protein>
    <recommendedName>
        <fullName evidence="8">Zinc transporter ZIP11</fullName>
    </recommendedName>
    <alternativeName>
        <fullName evidence="9">Solute carrier family 39 member 11</fullName>
    </alternativeName>
    <alternativeName>
        <fullName evidence="10">Zrt- and Irt-like protein 11</fullName>
    </alternativeName>
</protein>
<dbReference type="AlphaFoldDB" id="L8H8C4"/>
<dbReference type="EMBL" id="KB007900">
    <property type="protein sequence ID" value="ELR21754.1"/>
    <property type="molecule type" value="Genomic_DNA"/>
</dbReference>
<evidence type="ECO:0000256" key="2">
    <source>
        <dbReference type="ARBA" id="ARBA00006939"/>
    </source>
</evidence>
<feature type="transmembrane region" description="Helical" evidence="11">
    <location>
        <begin position="344"/>
        <end position="365"/>
    </location>
</feature>
<sequence length="368" mass="39965">MEQLEAVGWGVLSASSFPIGCLLGLRWPTVPLWLRGVLMGFGGGVMLSALTISLFGEWLSRPHEFGRGSTSVLLVSALVGGVAFVVVDSFLERRGAWMRRLSAKRKRLTQWRSRRLRPLLTKLRLARAKQATTTRAAHTSLEQQMREEKEMEDMKVNKITKEKKDPRYVDLEAWTVSTRGDGELTTPALPLVIEKEDEADLPAEALEPTPHINAHSLIGLAIWMGLLIDGVPESLVIGVESASHEGVTVALRVAFFLGNLPVALSSSIVMLENGMSRIAIFLMWLMLTGLTGVGAFAGSFMEEPREGQPNSAFLYGLGVAEGIAAGAMLVMIANVMLPEAYRTAGSLSGLSLMCGFLAGLCLELADNW</sequence>
<accession>L8H8C4</accession>
<name>L8H8C4_ACACF</name>
<dbReference type="Pfam" id="PF02535">
    <property type="entry name" value="Zip"/>
    <property type="match status" value="1"/>
</dbReference>
<dbReference type="OrthoDB" id="329105at2759"/>
<evidence type="ECO:0000256" key="10">
    <source>
        <dbReference type="ARBA" id="ARBA00042973"/>
    </source>
</evidence>
<dbReference type="Proteomes" id="UP000011083">
    <property type="component" value="Unassembled WGS sequence"/>
</dbReference>
<dbReference type="KEGG" id="acan:ACA1_385100"/>
<comment type="similarity">
    <text evidence="2">Belongs to the ZIP transporter (TC 2.A.5) family.</text>
</comment>
<evidence type="ECO:0000256" key="1">
    <source>
        <dbReference type="ARBA" id="ARBA00004651"/>
    </source>
</evidence>
<comment type="subcellular location">
    <subcellularLocation>
        <location evidence="1">Cell membrane</location>
        <topology evidence="1">Multi-pass membrane protein</topology>
    </subcellularLocation>
</comment>
<evidence type="ECO:0000256" key="8">
    <source>
        <dbReference type="ARBA" id="ARBA00040593"/>
    </source>
</evidence>
<evidence type="ECO:0000256" key="5">
    <source>
        <dbReference type="ARBA" id="ARBA00022833"/>
    </source>
</evidence>
<feature type="transmembrane region" description="Helical" evidence="11">
    <location>
        <begin position="32"/>
        <end position="52"/>
    </location>
</feature>
<evidence type="ECO:0000256" key="9">
    <source>
        <dbReference type="ARBA" id="ARBA00042540"/>
    </source>
</evidence>
<dbReference type="OMA" id="MPEAYEH"/>
<dbReference type="GO" id="GO:0005886">
    <property type="term" value="C:plasma membrane"/>
    <property type="evidence" value="ECO:0007669"/>
    <property type="project" value="UniProtKB-SubCell"/>
</dbReference>
<dbReference type="GO" id="GO:0005385">
    <property type="term" value="F:zinc ion transmembrane transporter activity"/>
    <property type="evidence" value="ECO:0007669"/>
    <property type="project" value="TreeGrafter"/>
</dbReference>
<keyword evidence="13" id="KW-1185">Reference proteome</keyword>
<proteinExistence type="inferred from homology"/>
<feature type="transmembrane region" description="Helical" evidence="11">
    <location>
        <begin position="278"/>
        <end position="301"/>
    </location>
</feature>
<feature type="transmembrane region" description="Helical" evidence="11">
    <location>
        <begin position="249"/>
        <end position="271"/>
    </location>
</feature>
<dbReference type="PANTHER" id="PTHR11040">
    <property type="entry name" value="ZINC/IRON TRANSPORTER"/>
    <property type="match status" value="1"/>
</dbReference>
<organism evidence="12 13">
    <name type="scientific">Acanthamoeba castellanii (strain ATCC 30010 / Neff)</name>
    <dbReference type="NCBI Taxonomy" id="1257118"/>
    <lineage>
        <taxon>Eukaryota</taxon>
        <taxon>Amoebozoa</taxon>
        <taxon>Discosea</taxon>
        <taxon>Longamoebia</taxon>
        <taxon>Centramoebida</taxon>
        <taxon>Acanthamoebidae</taxon>
        <taxon>Acanthamoeba</taxon>
    </lineage>
</organism>
<reference evidence="12 13" key="1">
    <citation type="journal article" date="2013" name="Genome Biol.">
        <title>Genome of Acanthamoeba castellanii highlights extensive lateral gene transfer and early evolution of tyrosine kinase signaling.</title>
        <authorList>
            <person name="Clarke M."/>
            <person name="Lohan A.J."/>
            <person name="Liu B."/>
            <person name="Lagkouvardos I."/>
            <person name="Roy S."/>
            <person name="Zafar N."/>
            <person name="Bertelli C."/>
            <person name="Schilde C."/>
            <person name="Kianianmomeni A."/>
            <person name="Burglin T.R."/>
            <person name="Frech C."/>
            <person name="Turcotte B."/>
            <person name="Kopec K.O."/>
            <person name="Synnott J.M."/>
            <person name="Choo C."/>
            <person name="Paponov I."/>
            <person name="Finkler A."/>
            <person name="Soon Heng Tan C."/>
            <person name="Hutchins A.P."/>
            <person name="Weinmeier T."/>
            <person name="Rattei T."/>
            <person name="Chu J.S."/>
            <person name="Gimenez G."/>
            <person name="Irimia M."/>
            <person name="Rigden D.J."/>
            <person name="Fitzpatrick D.A."/>
            <person name="Lorenzo-Morales J."/>
            <person name="Bateman A."/>
            <person name="Chiu C.H."/>
            <person name="Tang P."/>
            <person name="Hegemann P."/>
            <person name="Fromm H."/>
            <person name="Raoult D."/>
            <person name="Greub G."/>
            <person name="Miranda-Saavedra D."/>
            <person name="Chen N."/>
            <person name="Nash P."/>
            <person name="Ginger M.L."/>
            <person name="Horn M."/>
            <person name="Schaap P."/>
            <person name="Caler L."/>
            <person name="Loftus B."/>
        </authorList>
    </citation>
    <scope>NUCLEOTIDE SEQUENCE [LARGE SCALE GENOMIC DNA]</scope>
    <source>
        <strain evidence="12 13">Neff</strain>
    </source>
</reference>
<keyword evidence="5" id="KW-0862">Zinc</keyword>
<keyword evidence="7 11" id="KW-0472">Membrane</keyword>
<dbReference type="VEuPathDB" id="AmoebaDB:ACA1_385100"/>
<evidence type="ECO:0000256" key="4">
    <source>
        <dbReference type="ARBA" id="ARBA00022692"/>
    </source>
</evidence>
<evidence type="ECO:0000313" key="13">
    <source>
        <dbReference type="Proteomes" id="UP000011083"/>
    </source>
</evidence>
<evidence type="ECO:0000256" key="7">
    <source>
        <dbReference type="ARBA" id="ARBA00023136"/>
    </source>
</evidence>
<feature type="transmembrane region" description="Helical" evidence="11">
    <location>
        <begin position="72"/>
        <end position="91"/>
    </location>
</feature>
<evidence type="ECO:0000256" key="11">
    <source>
        <dbReference type="SAM" id="Phobius"/>
    </source>
</evidence>
<dbReference type="RefSeq" id="XP_004347136.1">
    <property type="nucleotide sequence ID" value="XM_004347086.1"/>
</dbReference>
<keyword evidence="3" id="KW-1003">Cell membrane</keyword>
<feature type="transmembrane region" description="Helical" evidence="11">
    <location>
        <begin position="6"/>
        <end position="25"/>
    </location>
</feature>